<name>A0A132B4W9_MOLSC</name>
<evidence type="ECO:0000313" key="3">
    <source>
        <dbReference type="Proteomes" id="UP000070700"/>
    </source>
</evidence>
<feature type="signal peptide" evidence="1">
    <location>
        <begin position="1"/>
        <end position="20"/>
    </location>
</feature>
<feature type="chain" id="PRO_5007287846" evidence="1">
    <location>
        <begin position="21"/>
        <end position="181"/>
    </location>
</feature>
<gene>
    <name evidence="2" type="ORF">LY89DRAFT_789560</name>
</gene>
<protein>
    <submittedName>
        <fullName evidence="2">Uncharacterized protein</fullName>
    </submittedName>
</protein>
<sequence length="181" mass="18761">MMLSMIVTTLLTVLNGFVAAQCTSADRIGYASQVPYAYNLSPLGASAAAFEAIPFNADCQTSIAANGAPAVPVAIDGNTTVVFAVATRQLFSTVTGNYIDFPANGTTDIQTNVTLGVRGIITIPVTFFANVYLDFDDDCTITAVRAFAEVPTVVLGLLLDPPAVPPGILPDDLIMGLLGGL</sequence>
<reference evidence="2 3" key="1">
    <citation type="submission" date="2015-10" db="EMBL/GenBank/DDBJ databases">
        <title>Full genome of DAOMC 229536 Phialocephala scopiformis, a fungal endophyte of spruce producing the potent anti-insectan compound rugulosin.</title>
        <authorList>
            <consortium name="DOE Joint Genome Institute"/>
            <person name="Walker A.K."/>
            <person name="Frasz S.L."/>
            <person name="Seifert K.A."/>
            <person name="Miller J.D."/>
            <person name="Mondo S.J."/>
            <person name="Labutti K."/>
            <person name="Lipzen A."/>
            <person name="Dockter R."/>
            <person name="Kennedy M."/>
            <person name="Grigoriev I.V."/>
            <person name="Spatafora J.W."/>
        </authorList>
    </citation>
    <scope>NUCLEOTIDE SEQUENCE [LARGE SCALE GENOMIC DNA]</scope>
    <source>
        <strain evidence="2 3">CBS 120377</strain>
    </source>
</reference>
<dbReference type="KEGG" id="psco:LY89DRAFT_789560"/>
<accession>A0A132B4W9</accession>
<dbReference type="AlphaFoldDB" id="A0A132B4W9"/>
<evidence type="ECO:0000313" key="2">
    <source>
        <dbReference type="EMBL" id="KUJ07452.1"/>
    </source>
</evidence>
<dbReference type="OrthoDB" id="3548295at2759"/>
<evidence type="ECO:0000256" key="1">
    <source>
        <dbReference type="SAM" id="SignalP"/>
    </source>
</evidence>
<keyword evidence="3" id="KW-1185">Reference proteome</keyword>
<organism evidence="2 3">
    <name type="scientific">Mollisia scopiformis</name>
    <name type="common">Conifer needle endophyte fungus</name>
    <name type="synonym">Phialocephala scopiformis</name>
    <dbReference type="NCBI Taxonomy" id="149040"/>
    <lineage>
        <taxon>Eukaryota</taxon>
        <taxon>Fungi</taxon>
        <taxon>Dikarya</taxon>
        <taxon>Ascomycota</taxon>
        <taxon>Pezizomycotina</taxon>
        <taxon>Leotiomycetes</taxon>
        <taxon>Helotiales</taxon>
        <taxon>Mollisiaceae</taxon>
        <taxon>Mollisia</taxon>
    </lineage>
</organism>
<dbReference type="RefSeq" id="XP_018061807.1">
    <property type="nucleotide sequence ID" value="XM_018223271.1"/>
</dbReference>
<dbReference type="GeneID" id="28832997"/>
<proteinExistence type="predicted"/>
<dbReference type="InParanoid" id="A0A132B4W9"/>
<dbReference type="EMBL" id="KQ947439">
    <property type="protein sequence ID" value="KUJ07452.1"/>
    <property type="molecule type" value="Genomic_DNA"/>
</dbReference>
<dbReference type="Proteomes" id="UP000070700">
    <property type="component" value="Unassembled WGS sequence"/>
</dbReference>
<keyword evidence="1" id="KW-0732">Signal</keyword>